<comment type="subcellular location">
    <subcellularLocation>
        <location evidence="1 7">Cell membrane</location>
        <topology evidence="1 7">Multi-pass membrane protein</topology>
    </subcellularLocation>
</comment>
<feature type="region of interest" description="Disordered" evidence="8">
    <location>
        <begin position="1"/>
        <end position="172"/>
    </location>
</feature>
<evidence type="ECO:0000313" key="10">
    <source>
        <dbReference type="EMBL" id="UYG17453.1"/>
    </source>
</evidence>
<evidence type="ECO:0000256" key="6">
    <source>
        <dbReference type="ARBA" id="ARBA00023136"/>
    </source>
</evidence>
<name>A0ABY6G2N0_9MICO</name>
<dbReference type="Proteomes" id="UP001164305">
    <property type="component" value="Chromosome"/>
</dbReference>
<keyword evidence="6 7" id="KW-0472">Membrane</keyword>
<keyword evidence="3 7" id="KW-1003">Cell membrane</keyword>
<evidence type="ECO:0000256" key="1">
    <source>
        <dbReference type="ARBA" id="ARBA00004651"/>
    </source>
</evidence>
<feature type="transmembrane region" description="Helical" evidence="7">
    <location>
        <begin position="212"/>
        <end position="233"/>
    </location>
</feature>
<feature type="compositionally biased region" description="Acidic residues" evidence="8">
    <location>
        <begin position="154"/>
        <end position="163"/>
    </location>
</feature>
<comment type="similarity">
    <text evidence="2 7">Belongs to the TVP38/TMEM64 family.</text>
</comment>
<evidence type="ECO:0000256" key="2">
    <source>
        <dbReference type="ARBA" id="ARBA00008640"/>
    </source>
</evidence>
<feature type="compositionally biased region" description="Low complexity" evidence="8">
    <location>
        <begin position="23"/>
        <end position="53"/>
    </location>
</feature>
<keyword evidence="5 7" id="KW-1133">Transmembrane helix</keyword>
<dbReference type="EMBL" id="CP107020">
    <property type="protein sequence ID" value="UYG17453.1"/>
    <property type="molecule type" value="Genomic_DNA"/>
</dbReference>
<dbReference type="InterPro" id="IPR015414">
    <property type="entry name" value="TMEM64"/>
</dbReference>
<evidence type="ECO:0000256" key="3">
    <source>
        <dbReference type="ARBA" id="ARBA00022475"/>
    </source>
</evidence>
<reference evidence="10" key="1">
    <citation type="submission" date="2022-10" db="EMBL/GenBank/DDBJ databases">
        <title>Whole-Genome Sequencing of Brachybacterium huguangmaarense BRM-3, Isolated from Betula schmidtii.</title>
        <authorList>
            <person name="Haam D."/>
        </authorList>
    </citation>
    <scope>NUCLEOTIDE SEQUENCE</scope>
    <source>
        <strain evidence="10">BRM-3</strain>
    </source>
</reference>
<keyword evidence="4 7" id="KW-0812">Transmembrane</keyword>
<keyword evidence="11" id="KW-1185">Reference proteome</keyword>
<proteinExistence type="inferred from homology"/>
<evidence type="ECO:0000256" key="8">
    <source>
        <dbReference type="SAM" id="MobiDB-lite"/>
    </source>
</evidence>
<protein>
    <recommendedName>
        <fullName evidence="7">TVP38/TMEM64 family membrane protein</fullName>
    </recommendedName>
</protein>
<feature type="region of interest" description="Disordered" evidence="8">
    <location>
        <begin position="388"/>
        <end position="409"/>
    </location>
</feature>
<dbReference type="InterPro" id="IPR032816">
    <property type="entry name" value="VTT_dom"/>
</dbReference>
<sequence>MNHTDRPDPAASAGPVPADRNLPDASSPAPSASSNAPSSSATISTSPTPSGATDATISMSPTPSDATDATISASPTPSDATDATISTPSATDTTVSTPSRTSGASSAPDLHPAPARHSAASGNHDDALTLDAPLNPDVPVDPDARPSTGTPFDDGADEDDATDEATPPRRAGVPWGSILRNASLVLVVLGMLWLALNVRLPDLSTLDERIEGYGWAGVFVFIALYAVVALTPIPITIMAVAGGMAFGVLLGTPLSLIGVTLGSWGAYGAARGLGQKTVLKMLGGHAHVVESQLVGGGFYAVCTLRLAPGIPYWPVNYGAGAFGVPHRDFLAATILASAPGQLSLVAIGAFIADPGWINGSVVVISWIVVLVLSVLAFRRWRRDTRSAAPDAGAATPRRRGLRRSVSKTG</sequence>
<feature type="domain" description="VTT" evidence="9">
    <location>
        <begin position="233"/>
        <end position="349"/>
    </location>
</feature>
<evidence type="ECO:0000313" key="11">
    <source>
        <dbReference type="Proteomes" id="UP001164305"/>
    </source>
</evidence>
<feature type="transmembrane region" description="Helical" evidence="7">
    <location>
        <begin position="245"/>
        <end position="267"/>
    </location>
</feature>
<feature type="compositionally biased region" description="Basic residues" evidence="8">
    <location>
        <begin position="396"/>
        <end position="409"/>
    </location>
</feature>
<feature type="transmembrane region" description="Helical" evidence="7">
    <location>
        <begin position="357"/>
        <end position="377"/>
    </location>
</feature>
<dbReference type="PANTHER" id="PTHR12677:SF59">
    <property type="entry name" value="GOLGI APPARATUS MEMBRANE PROTEIN TVP38-RELATED"/>
    <property type="match status" value="1"/>
</dbReference>
<evidence type="ECO:0000259" key="9">
    <source>
        <dbReference type="Pfam" id="PF09335"/>
    </source>
</evidence>
<feature type="transmembrane region" description="Helical" evidence="7">
    <location>
        <begin position="329"/>
        <end position="351"/>
    </location>
</feature>
<feature type="compositionally biased region" description="Polar residues" evidence="8">
    <location>
        <begin position="55"/>
        <end position="105"/>
    </location>
</feature>
<feature type="transmembrane region" description="Helical" evidence="7">
    <location>
        <begin position="178"/>
        <end position="200"/>
    </location>
</feature>
<gene>
    <name evidence="10" type="ORF">BRM3_03215</name>
</gene>
<evidence type="ECO:0000256" key="7">
    <source>
        <dbReference type="RuleBase" id="RU366058"/>
    </source>
</evidence>
<evidence type="ECO:0000256" key="5">
    <source>
        <dbReference type="ARBA" id="ARBA00022989"/>
    </source>
</evidence>
<organism evidence="10 11">
    <name type="scientific">Brachybacterium huguangmaarense</name>
    <dbReference type="NCBI Taxonomy" id="1652028"/>
    <lineage>
        <taxon>Bacteria</taxon>
        <taxon>Bacillati</taxon>
        <taxon>Actinomycetota</taxon>
        <taxon>Actinomycetes</taxon>
        <taxon>Micrococcales</taxon>
        <taxon>Dermabacteraceae</taxon>
        <taxon>Brachybacterium</taxon>
    </lineage>
</organism>
<dbReference type="PANTHER" id="PTHR12677">
    <property type="entry name" value="GOLGI APPARATUS MEMBRANE PROTEIN TVP38-RELATED"/>
    <property type="match status" value="1"/>
</dbReference>
<evidence type="ECO:0000256" key="4">
    <source>
        <dbReference type="ARBA" id="ARBA00022692"/>
    </source>
</evidence>
<accession>A0ABY6G2N0</accession>
<dbReference type="Pfam" id="PF09335">
    <property type="entry name" value="VTT_dom"/>
    <property type="match status" value="1"/>
</dbReference>
<dbReference type="RefSeq" id="WP_263594662.1">
    <property type="nucleotide sequence ID" value="NZ_CP107020.1"/>
</dbReference>